<keyword evidence="2" id="KW-1185">Reference proteome</keyword>
<evidence type="ECO:0000313" key="1">
    <source>
        <dbReference type="EMBL" id="KAJ1372118.1"/>
    </source>
</evidence>
<name>A0AAD5R939_PARTN</name>
<evidence type="ECO:0000313" key="2">
    <source>
        <dbReference type="Proteomes" id="UP001196413"/>
    </source>
</evidence>
<organism evidence="1 2">
    <name type="scientific">Parelaphostrongylus tenuis</name>
    <name type="common">Meningeal worm</name>
    <dbReference type="NCBI Taxonomy" id="148309"/>
    <lineage>
        <taxon>Eukaryota</taxon>
        <taxon>Metazoa</taxon>
        <taxon>Ecdysozoa</taxon>
        <taxon>Nematoda</taxon>
        <taxon>Chromadorea</taxon>
        <taxon>Rhabditida</taxon>
        <taxon>Rhabditina</taxon>
        <taxon>Rhabditomorpha</taxon>
        <taxon>Strongyloidea</taxon>
        <taxon>Metastrongylidae</taxon>
        <taxon>Parelaphostrongylus</taxon>
    </lineage>
</organism>
<reference evidence="1" key="1">
    <citation type="submission" date="2021-06" db="EMBL/GenBank/DDBJ databases">
        <title>Parelaphostrongylus tenuis whole genome reference sequence.</title>
        <authorList>
            <person name="Garwood T.J."/>
            <person name="Larsen P.A."/>
            <person name="Fountain-Jones N.M."/>
            <person name="Garbe J.R."/>
            <person name="Macchietto M.G."/>
            <person name="Kania S.A."/>
            <person name="Gerhold R.W."/>
            <person name="Richards J.E."/>
            <person name="Wolf T.M."/>
        </authorList>
    </citation>
    <scope>NUCLEOTIDE SEQUENCE</scope>
    <source>
        <strain evidence="1">MNPRO001-30</strain>
        <tissue evidence="1">Meninges</tissue>
    </source>
</reference>
<accession>A0AAD5R939</accession>
<dbReference type="AlphaFoldDB" id="A0AAD5R939"/>
<dbReference type="EMBL" id="JAHQIW010007095">
    <property type="protein sequence ID" value="KAJ1372118.1"/>
    <property type="molecule type" value="Genomic_DNA"/>
</dbReference>
<proteinExistence type="predicted"/>
<comment type="caution">
    <text evidence="1">The sequence shown here is derived from an EMBL/GenBank/DDBJ whole genome shotgun (WGS) entry which is preliminary data.</text>
</comment>
<protein>
    <submittedName>
        <fullName evidence="1">Uncharacterized protein</fullName>
    </submittedName>
</protein>
<gene>
    <name evidence="1" type="ORF">KIN20_034195</name>
</gene>
<dbReference type="Proteomes" id="UP001196413">
    <property type="component" value="Unassembled WGS sequence"/>
</dbReference>
<sequence>MSKSTDPAISSNLYEMRPTAFQFFAKFRASSTNLKDQLRSERPRKDDQAMAKAVIEAVKGSHFNYRGALKKRKSFKSPIPAFNDIHGKSEVLQKKTRSWKVFVHDD</sequence>